<name>A0A699JJI6_TANCI</name>
<gene>
    <name evidence="1" type="ORF">Tci_611736</name>
</gene>
<sequence length="114" mass="13588">MSNAQSLLLQELARAVDSHNIKDQLSVLFERKVVQDRQNMKNHYMLSNKLNEAVRMRDGYINEFRRQTTLMSIEILKRMQVDDIQMASRLMVMAREMQTKVLKKNNFIMRLKLD</sequence>
<protein>
    <submittedName>
        <fullName evidence="1">Uncharacterized protein</fullName>
    </submittedName>
</protein>
<reference evidence="1" key="1">
    <citation type="journal article" date="2019" name="Sci. Rep.">
        <title>Draft genome of Tanacetum cinerariifolium, the natural source of mosquito coil.</title>
        <authorList>
            <person name="Yamashiro T."/>
            <person name="Shiraishi A."/>
            <person name="Satake H."/>
            <person name="Nakayama K."/>
        </authorList>
    </citation>
    <scope>NUCLEOTIDE SEQUENCE</scope>
</reference>
<evidence type="ECO:0000313" key="1">
    <source>
        <dbReference type="EMBL" id="GFA39764.1"/>
    </source>
</evidence>
<organism evidence="1">
    <name type="scientific">Tanacetum cinerariifolium</name>
    <name type="common">Dalmatian daisy</name>
    <name type="synonym">Chrysanthemum cinerariifolium</name>
    <dbReference type="NCBI Taxonomy" id="118510"/>
    <lineage>
        <taxon>Eukaryota</taxon>
        <taxon>Viridiplantae</taxon>
        <taxon>Streptophyta</taxon>
        <taxon>Embryophyta</taxon>
        <taxon>Tracheophyta</taxon>
        <taxon>Spermatophyta</taxon>
        <taxon>Magnoliopsida</taxon>
        <taxon>eudicotyledons</taxon>
        <taxon>Gunneridae</taxon>
        <taxon>Pentapetalae</taxon>
        <taxon>asterids</taxon>
        <taxon>campanulids</taxon>
        <taxon>Asterales</taxon>
        <taxon>Asteraceae</taxon>
        <taxon>Asteroideae</taxon>
        <taxon>Anthemideae</taxon>
        <taxon>Anthemidinae</taxon>
        <taxon>Tanacetum</taxon>
    </lineage>
</organism>
<comment type="caution">
    <text evidence="1">The sequence shown here is derived from an EMBL/GenBank/DDBJ whole genome shotgun (WGS) entry which is preliminary data.</text>
</comment>
<dbReference type="EMBL" id="BKCJ010417039">
    <property type="protein sequence ID" value="GFA39764.1"/>
    <property type="molecule type" value="Genomic_DNA"/>
</dbReference>
<dbReference type="AlphaFoldDB" id="A0A699JJI6"/>
<accession>A0A699JJI6</accession>
<proteinExistence type="predicted"/>